<proteinExistence type="predicted"/>
<protein>
    <submittedName>
        <fullName evidence="2">Uncharacterized protein</fullName>
    </submittedName>
</protein>
<accession>A0AAU1U670</accession>
<sequence>MSARSRHTQLTRTKSDAEPSKRGRTYRPGPAPTTGAIPSASPSTGTGTGTGSDPAPTHTARRKNTGPEHPPARQPAKSRP</sequence>
<name>A0AAU1U670_9ACTN</name>
<evidence type="ECO:0000313" key="2">
    <source>
        <dbReference type="EMBL" id="WTS13107.1"/>
    </source>
</evidence>
<gene>
    <name evidence="2" type="ORF">OHU69_19870</name>
</gene>
<dbReference type="EMBL" id="CP108195">
    <property type="protein sequence ID" value="WTS13107.1"/>
    <property type="molecule type" value="Genomic_DNA"/>
</dbReference>
<feature type="compositionally biased region" description="Low complexity" evidence="1">
    <location>
        <begin position="38"/>
        <end position="57"/>
    </location>
</feature>
<dbReference type="AlphaFoldDB" id="A0AAU1U670"/>
<feature type="region of interest" description="Disordered" evidence="1">
    <location>
        <begin position="1"/>
        <end position="80"/>
    </location>
</feature>
<reference evidence="2" key="1">
    <citation type="submission" date="2022-10" db="EMBL/GenBank/DDBJ databases">
        <title>The complete genomes of actinobacterial strains from the NBC collection.</title>
        <authorList>
            <person name="Joergensen T.S."/>
            <person name="Alvarez Arevalo M."/>
            <person name="Sterndorff E.B."/>
            <person name="Faurdal D."/>
            <person name="Vuksanovic O."/>
            <person name="Mourched A.-S."/>
            <person name="Charusanti P."/>
            <person name="Shaw S."/>
            <person name="Blin K."/>
            <person name="Weber T."/>
        </authorList>
    </citation>
    <scope>NUCLEOTIDE SEQUENCE</scope>
    <source>
        <strain evidence="2">NBC_00119</strain>
    </source>
</reference>
<evidence type="ECO:0000256" key="1">
    <source>
        <dbReference type="SAM" id="MobiDB-lite"/>
    </source>
</evidence>
<organism evidence="2">
    <name type="scientific">Streptomyces sp. NBC_00119</name>
    <dbReference type="NCBI Taxonomy" id="2975659"/>
    <lineage>
        <taxon>Bacteria</taxon>
        <taxon>Bacillati</taxon>
        <taxon>Actinomycetota</taxon>
        <taxon>Actinomycetes</taxon>
        <taxon>Kitasatosporales</taxon>
        <taxon>Streptomycetaceae</taxon>
        <taxon>Streptomyces</taxon>
    </lineage>
</organism>